<gene>
    <name evidence="3" type="ORF">P280DRAFT_458881</name>
</gene>
<dbReference type="Pfam" id="PF13409">
    <property type="entry name" value="GST_N_2"/>
    <property type="match status" value="1"/>
</dbReference>
<dbReference type="Pfam" id="PF22041">
    <property type="entry name" value="GST_C_7"/>
    <property type="match status" value="1"/>
</dbReference>
<evidence type="ECO:0000313" key="4">
    <source>
        <dbReference type="Proteomes" id="UP000799753"/>
    </source>
</evidence>
<dbReference type="Proteomes" id="UP000799753">
    <property type="component" value="Unassembled WGS sequence"/>
</dbReference>
<dbReference type="EMBL" id="MU006795">
    <property type="protein sequence ID" value="KAF2637092.1"/>
    <property type="molecule type" value="Genomic_DNA"/>
</dbReference>
<dbReference type="InterPro" id="IPR036282">
    <property type="entry name" value="Glutathione-S-Trfase_C_sf"/>
</dbReference>
<dbReference type="InterPro" id="IPR054416">
    <property type="entry name" value="GST_UstS-like_C"/>
</dbReference>
<name>A0A6A6RPC6_9PLEO</name>
<dbReference type="OrthoDB" id="4951845at2759"/>
<evidence type="ECO:0000259" key="2">
    <source>
        <dbReference type="Pfam" id="PF22041"/>
    </source>
</evidence>
<dbReference type="AlphaFoldDB" id="A0A6A6RPC6"/>
<sequence length="242" mass="27949">MSQITLYDIPTREPKKAWSLNPWKPRMILNYKAIPYTTQWIEYPDLAHTLSALSIPPHDPTTPGYYTAYTSPALRHADGKTTMDSWEIAQELEARYPEPSLRLEEPIVGRIRDVIVGLREPLNAWWMPKVPERVLGKESAEYFERTREVRLGMSLGELGEKADEECWVKAKGPALEVAELLKENGGPFFLGETVVSYADFIFVSFLHFLKTVDANVYERYLEFDPAFGRIYEASKQWLERDD</sequence>
<feature type="domain" description="Glutathione S-transferase UstS-like C-terminal" evidence="2">
    <location>
        <begin position="122"/>
        <end position="214"/>
    </location>
</feature>
<keyword evidence="4" id="KW-1185">Reference proteome</keyword>
<protein>
    <submittedName>
        <fullName evidence="3">Uncharacterized protein</fullName>
    </submittedName>
</protein>
<evidence type="ECO:0000259" key="1">
    <source>
        <dbReference type="Pfam" id="PF13409"/>
    </source>
</evidence>
<dbReference type="Gene3D" id="1.20.1050.10">
    <property type="match status" value="1"/>
</dbReference>
<feature type="domain" description="GST N-terminal" evidence="1">
    <location>
        <begin position="18"/>
        <end position="94"/>
    </location>
</feature>
<proteinExistence type="predicted"/>
<evidence type="ECO:0000313" key="3">
    <source>
        <dbReference type="EMBL" id="KAF2637092.1"/>
    </source>
</evidence>
<dbReference type="InterPro" id="IPR036249">
    <property type="entry name" value="Thioredoxin-like_sf"/>
</dbReference>
<dbReference type="SUPFAM" id="SSF52833">
    <property type="entry name" value="Thioredoxin-like"/>
    <property type="match status" value="1"/>
</dbReference>
<organism evidence="3 4">
    <name type="scientific">Massarina eburnea CBS 473.64</name>
    <dbReference type="NCBI Taxonomy" id="1395130"/>
    <lineage>
        <taxon>Eukaryota</taxon>
        <taxon>Fungi</taxon>
        <taxon>Dikarya</taxon>
        <taxon>Ascomycota</taxon>
        <taxon>Pezizomycotina</taxon>
        <taxon>Dothideomycetes</taxon>
        <taxon>Pleosporomycetidae</taxon>
        <taxon>Pleosporales</taxon>
        <taxon>Massarineae</taxon>
        <taxon>Massarinaceae</taxon>
        <taxon>Massarina</taxon>
    </lineage>
</organism>
<accession>A0A6A6RPC6</accession>
<dbReference type="Gene3D" id="3.40.30.10">
    <property type="entry name" value="Glutaredoxin"/>
    <property type="match status" value="1"/>
</dbReference>
<dbReference type="InterPro" id="IPR004045">
    <property type="entry name" value="Glutathione_S-Trfase_N"/>
</dbReference>
<reference evidence="3" key="1">
    <citation type="journal article" date="2020" name="Stud. Mycol.">
        <title>101 Dothideomycetes genomes: a test case for predicting lifestyles and emergence of pathogens.</title>
        <authorList>
            <person name="Haridas S."/>
            <person name="Albert R."/>
            <person name="Binder M."/>
            <person name="Bloem J."/>
            <person name="Labutti K."/>
            <person name="Salamov A."/>
            <person name="Andreopoulos B."/>
            <person name="Baker S."/>
            <person name="Barry K."/>
            <person name="Bills G."/>
            <person name="Bluhm B."/>
            <person name="Cannon C."/>
            <person name="Castanera R."/>
            <person name="Culley D."/>
            <person name="Daum C."/>
            <person name="Ezra D."/>
            <person name="Gonzalez J."/>
            <person name="Henrissat B."/>
            <person name="Kuo A."/>
            <person name="Liang C."/>
            <person name="Lipzen A."/>
            <person name="Lutzoni F."/>
            <person name="Magnuson J."/>
            <person name="Mondo S."/>
            <person name="Nolan M."/>
            <person name="Ohm R."/>
            <person name="Pangilinan J."/>
            <person name="Park H.-J."/>
            <person name="Ramirez L."/>
            <person name="Alfaro M."/>
            <person name="Sun H."/>
            <person name="Tritt A."/>
            <person name="Yoshinaga Y."/>
            <person name="Zwiers L.-H."/>
            <person name="Turgeon B."/>
            <person name="Goodwin S."/>
            <person name="Spatafora J."/>
            <person name="Crous P."/>
            <person name="Grigoriev I."/>
        </authorList>
    </citation>
    <scope>NUCLEOTIDE SEQUENCE</scope>
    <source>
        <strain evidence="3">CBS 473.64</strain>
    </source>
</reference>
<dbReference type="SUPFAM" id="SSF47616">
    <property type="entry name" value="GST C-terminal domain-like"/>
    <property type="match status" value="1"/>
</dbReference>